<gene>
    <name evidence="1" type="ORF">C1H46_003402</name>
</gene>
<evidence type="ECO:0000313" key="2">
    <source>
        <dbReference type="Proteomes" id="UP000315295"/>
    </source>
</evidence>
<protein>
    <submittedName>
        <fullName evidence="1">Uncharacterized protein</fullName>
    </submittedName>
</protein>
<dbReference type="Proteomes" id="UP000315295">
    <property type="component" value="Unassembled WGS sequence"/>
</dbReference>
<sequence>MVAYFIHNVRCRASTADQMSQCCMEACEEILKSAADQMYSCPVHAIQTKDGYLLGLKCEGLIEVVFVSAISVWFEM</sequence>
<evidence type="ECO:0000313" key="1">
    <source>
        <dbReference type="EMBL" id="TQE10987.1"/>
    </source>
</evidence>
<reference evidence="1 2" key="1">
    <citation type="journal article" date="2019" name="G3 (Bethesda)">
        <title>Sequencing of a Wild Apple (Malus baccata) Genome Unravels the Differences Between Cultivated and Wild Apple Species Regarding Disease Resistance and Cold Tolerance.</title>
        <authorList>
            <person name="Chen X."/>
        </authorList>
    </citation>
    <scope>NUCLEOTIDE SEQUENCE [LARGE SCALE GENOMIC DNA]</scope>
    <source>
        <strain evidence="2">cv. Shandingzi</strain>
        <tissue evidence="1">Leaves</tissue>
    </source>
</reference>
<proteinExistence type="predicted"/>
<dbReference type="AlphaFoldDB" id="A0A540NIV9"/>
<organism evidence="1 2">
    <name type="scientific">Malus baccata</name>
    <name type="common">Siberian crab apple</name>
    <name type="synonym">Pyrus baccata</name>
    <dbReference type="NCBI Taxonomy" id="106549"/>
    <lineage>
        <taxon>Eukaryota</taxon>
        <taxon>Viridiplantae</taxon>
        <taxon>Streptophyta</taxon>
        <taxon>Embryophyta</taxon>
        <taxon>Tracheophyta</taxon>
        <taxon>Spermatophyta</taxon>
        <taxon>Magnoliopsida</taxon>
        <taxon>eudicotyledons</taxon>
        <taxon>Gunneridae</taxon>
        <taxon>Pentapetalae</taxon>
        <taxon>rosids</taxon>
        <taxon>fabids</taxon>
        <taxon>Rosales</taxon>
        <taxon>Rosaceae</taxon>
        <taxon>Amygdaloideae</taxon>
        <taxon>Maleae</taxon>
        <taxon>Malus</taxon>
    </lineage>
</organism>
<dbReference type="EMBL" id="VIEB01000034">
    <property type="protein sequence ID" value="TQE10987.1"/>
    <property type="molecule type" value="Genomic_DNA"/>
</dbReference>
<keyword evidence="2" id="KW-1185">Reference proteome</keyword>
<comment type="caution">
    <text evidence="1">The sequence shown here is derived from an EMBL/GenBank/DDBJ whole genome shotgun (WGS) entry which is preliminary data.</text>
</comment>
<accession>A0A540NIV9</accession>
<name>A0A540NIV9_MALBA</name>